<evidence type="ECO:0000259" key="1">
    <source>
        <dbReference type="Pfam" id="PF18862"/>
    </source>
</evidence>
<dbReference type="InterPro" id="IPR041223">
    <property type="entry name" value="ApeA_NTD"/>
</dbReference>
<accession>A0ABP8JDW0</accession>
<dbReference type="Proteomes" id="UP001500635">
    <property type="component" value="Unassembled WGS sequence"/>
</dbReference>
<proteinExistence type="predicted"/>
<sequence>MDQVYEGYWWVPTAADERIPGVLTIAPTGRAELNLIGAFLAGYTPQEVGIMRNTPVA</sequence>
<keyword evidence="3" id="KW-1185">Reference proteome</keyword>
<dbReference type="EMBL" id="BAABFR010000018">
    <property type="protein sequence ID" value="GAA4389216.1"/>
    <property type="molecule type" value="Genomic_DNA"/>
</dbReference>
<evidence type="ECO:0000313" key="2">
    <source>
        <dbReference type="EMBL" id="GAA4389216.1"/>
    </source>
</evidence>
<feature type="domain" description="ApeA N-terminal" evidence="1">
    <location>
        <begin position="5"/>
        <end position="42"/>
    </location>
</feature>
<gene>
    <name evidence="2" type="ORF">GCM10023147_15650</name>
</gene>
<organism evidence="2 3">
    <name type="scientific">Tsukamurella soli</name>
    <dbReference type="NCBI Taxonomy" id="644556"/>
    <lineage>
        <taxon>Bacteria</taxon>
        <taxon>Bacillati</taxon>
        <taxon>Actinomycetota</taxon>
        <taxon>Actinomycetes</taxon>
        <taxon>Mycobacteriales</taxon>
        <taxon>Tsukamurellaceae</taxon>
        <taxon>Tsukamurella</taxon>
    </lineage>
</organism>
<protein>
    <recommendedName>
        <fullName evidence="1">ApeA N-terminal domain-containing protein</fullName>
    </recommendedName>
</protein>
<reference evidence="3" key="1">
    <citation type="journal article" date="2019" name="Int. J. Syst. Evol. Microbiol.">
        <title>The Global Catalogue of Microorganisms (GCM) 10K type strain sequencing project: providing services to taxonomists for standard genome sequencing and annotation.</title>
        <authorList>
            <consortium name="The Broad Institute Genomics Platform"/>
            <consortium name="The Broad Institute Genome Sequencing Center for Infectious Disease"/>
            <person name="Wu L."/>
            <person name="Ma J."/>
        </authorList>
    </citation>
    <scope>NUCLEOTIDE SEQUENCE [LARGE SCALE GENOMIC DNA]</scope>
    <source>
        <strain evidence="3">JCM 17688</strain>
    </source>
</reference>
<dbReference type="RefSeq" id="WP_344993341.1">
    <property type="nucleotide sequence ID" value="NZ_BAABFR010000018.1"/>
</dbReference>
<name>A0ABP8JDW0_9ACTN</name>
<dbReference type="Pfam" id="PF18862">
    <property type="entry name" value="ApeA_NTD1"/>
    <property type="match status" value="1"/>
</dbReference>
<evidence type="ECO:0000313" key="3">
    <source>
        <dbReference type="Proteomes" id="UP001500635"/>
    </source>
</evidence>
<comment type="caution">
    <text evidence="2">The sequence shown here is derived from an EMBL/GenBank/DDBJ whole genome shotgun (WGS) entry which is preliminary data.</text>
</comment>